<dbReference type="OrthoDB" id="9781032at2"/>
<dbReference type="Pfam" id="PF07687">
    <property type="entry name" value="M20_dimer"/>
    <property type="match status" value="1"/>
</dbReference>
<proteinExistence type="predicted"/>
<dbReference type="AlphaFoldDB" id="A0A1M5NT47"/>
<evidence type="ECO:0000259" key="3">
    <source>
        <dbReference type="Pfam" id="PF07687"/>
    </source>
</evidence>
<dbReference type="InterPro" id="IPR002933">
    <property type="entry name" value="Peptidase_M20"/>
</dbReference>
<evidence type="ECO:0000313" key="5">
    <source>
        <dbReference type="Proteomes" id="UP000184212"/>
    </source>
</evidence>
<dbReference type="FunFam" id="3.30.70.360:FF:000004">
    <property type="entry name" value="Peptidase M20 domain-containing protein 2"/>
    <property type="match status" value="1"/>
</dbReference>
<dbReference type="InterPro" id="IPR052030">
    <property type="entry name" value="Peptidase_M20/M20A_hydrolases"/>
</dbReference>
<dbReference type="Pfam" id="PF01546">
    <property type="entry name" value="Peptidase_M20"/>
    <property type="match status" value="1"/>
</dbReference>
<dbReference type="NCBIfam" id="TIGR01891">
    <property type="entry name" value="amidohydrolases"/>
    <property type="match status" value="1"/>
</dbReference>
<dbReference type="PANTHER" id="PTHR30575">
    <property type="entry name" value="PEPTIDASE M20"/>
    <property type="match status" value="1"/>
</dbReference>
<dbReference type="Gene3D" id="3.30.70.360">
    <property type="match status" value="1"/>
</dbReference>
<evidence type="ECO:0000256" key="1">
    <source>
        <dbReference type="ARBA" id="ARBA00022801"/>
    </source>
</evidence>
<dbReference type="Gene3D" id="3.40.630.10">
    <property type="entry name" value="Zn peptidases"/>
    <property type="match status" value="1"/>
</dbReference>
<dbReference type="Proteomes" id="UP000184212">
    <property type="component" value="Unassembled WGS sequence"/>
</dbReference>
<dbReference type="RefSeq" id="WP_073134117.1">
    <property type="nucleotide sequence ID" value="NZ_FQWQ01000001.1"/>
</dbReference>
<protein>
    <submittedName>
        <fullName evidence="4">Aminobenzoyl-glutamate utilization protein B</fullName>
    </submittedName>
</protein>
<sequence>MKKILTTVCLCASLFAVAQKTKTEVAKAIDSKYQTYSGVAKQIWDFAEVGYKEVKSSALLQETLKQAGFKVESGIAGIPTAFVASYGSGKPVIAILGEYDALPGISQDAVPEKKTIDGKTAGHACGHHLFGTASAAAAIEVKNWLIANKKAGTLRFYGTPAEEGGSGKVYMVREGLFNDVDVVLHWHPGDGNTASTGGSLANKNGKFRFYGIASHAAASPERGRSSLDAVEAMDVMVNMMREHVPQETRIHYVITRGGEAPNVVPAYAEVYYYVRHPKRDDVKAIWERIVKAAQGAALGTETRMEVEVTGGVYNMLPNETLAHIMDKNLHATGGYSYTPEEKEFGTKIQQTFTGTIPKLESSNEIEPFKIVEGPASTDVGDVSWVVPTVGLSTATWVPGTAAHSWQAVAAGGTSIGFKGMMVAAKTLAFTAMDLFDSPTVIEESWKELRKRRGEDFKYEALIGDRKPALNYRD</sequence>
<dbReference type="GO" id="GO:0046657">
    <property type="term" value="P:folic acid catabolic process"/>
    <property type="evidence" value="ECO:0007669"/>
    <property type="project" value="TreeGrafter"/>
</dbReference>
<dbReference type="GO" id="GO:0005737">
    <property type="term" value="C:cytoplasm"/>
    <property type="evidence" value="ECO:0007669"/>
    <property type="project" value="TreeGrafter"/>
</dbReference>
<dbReference type="PIRSF" id="PIRSF037227">
    <property type="entry name" value="Aminobenzoyl-glu_utiliz_pB"/>
    <property type="match status" value="1"/>
</dbReference>
<dbReference type="GO" id="GO:0071713">
    <property type="term" value="F:para-aminobenzoyl-glutamate hydrolase activity"/>
    <property type="evidence" value="ECO:0007669"/>
    <property type="project" value="TreeGrafter"/>
</dbReference>
<organism evidence="4 5">
    <name type="scientific">Chryseolinea serpens</name>
    <dbReference type="NCBI Taxonomy" id="947013"/>
    <lineage>
        <taxon>Bacteria</taxon>
        <taxon>Pseudomonadati</taxon>
        <taxon>Bacteroidota</taxon>
        <taxon>Cytophagia</taxon>
        <taxon>Cytophagales</taxon>
        <taxon>Fulvivirgaceae</taxon>
        <taxon>Chryseolinea</taxon>
    </lineage>
</organism>
<dbReference type="InterPro" id="IPR017439">
    <property type="entry name" value="Amidohydrolase"/>
</dbReference>
<dbReference type="SUPFAM" id="SSF55031">
    <property type="entry name" value="Bacterial exopeptidase dimerisation domain"/>
    <property type="match status" value="1"/>
</dbReference>
<evidence type="ECO:0000256" key="2">
    <source>
        <dbReference type="SAM" id="SignalP"/>
    </source>
</evidence>
<feature type="chain" id="PRO_5012680306" evidence="2">
    <location>
        <begin position="19"/>
        <end position="473"/>
    </location>
</feature>
<gene>
    <name evidence="4" type="ORF">SAMN04488109_2502</name>
</gene>
<dbReference type="GO" id="GO:0016805">
    <property type="term" value="F:dipeptidase activity"/>
    <property type="evidence" value="ECO:0007669"/>
    <property type="project" value="TreeGrafter"/>
</dbReference>
<keyword evidence="5" id="KW-1185">Reference proteome</keyword>
<dbReference type="PANTHER" id="PTHR30575:SF0">
    <property type="entry name" value="XAA-ARG DIPEPTIDASE"/>
    <property type="match status" value="1"/>
</dbReference>
<feature type="signal peptide" evidence="2">
    <location>
        <begin position="1"/>
        <end position="18"/>
    </location>
</feature>
<dbReference type="InterPro" id="IPR036264">
    <property type="entry name" value="Bact_exopeptidase_dim_dom"/>
</dbReference>
<feature type="domain" description="Peptidase M20 dimerisation" evidence="3">
    <location>
        <begin position="204"/>
        <end position="296"/>
    </location>
</feature>
<dbReference type="InterPro" id="IPR011650">
    <property type="entry name" value="Peptidase_M20_dimer"/>
</dbReference>
<dbReference type="EMBL" id="FQWQ01000001">
    <property type="protein sequence ID" value="SHG92680.1"/>
    <property type="molecule type" value="Genomic_DNA"/>
</dbReference>
<reference evidence="4 5" key="1">
    <citation type="submission" date="2016-11" db="EMBL/GenBank/DDBJ databases">
        <authorList>
            <person name="Jaros S."/>
            <person name="Januszkiewicz K."/>
            <person name="Wedrychowicz H."/>
        </authorList>
    </citation>
    <scope>NUCLEOTIDE SEQUENCE [LARGE SCALE GENOMIC DNA]</scope>
    <source>
        <strain evidence="4 5">DSM 24574</strain>
    </source>
</reference>
<dbReference type="SUPFAM" id="SSF53187">
    <property type="entry name" value="Zn-dependent exopeptidases"/>
    <property type="match status" value="1"/>
</dbReference>
<keyword evidence="1" id="KW-0378">Hydrolase</keyword>
<name>A0A1M5NT47_9BACT</name>
<dbReference type="STRING" id="947013.SAMN04488109_2502"/>
<evidence type="ECO:0000313" key="4">
    <source>
        <dbReference type="EMBL" id="SHG92680.1"/>
    </source>
</evidence>
<accession>A0A1M5NT47</accession>
<keyword evidence="2" id="KW-0732">Signal</keyword>
<dbReference type="InterPro" id="IPR017145">
    <property type="entry name" value="Aminobenzoyl-glu_utiliz_pB"/>
</dbReference>